<evidence type="ECO:0000313" key="7">
    <source>
        <dbReference type="Ensembl" id="ENSPKIP00000017652.1"/>
    </source>
</evidence>
<dbReference type="GO" id="GO:0008270">
    <property type="term" value="F:zinc ion binding"/>
    <property type="evidence" value="ECO:0007669"/>
    <property type="project" value="UniProtKB-KW"/>
</dbReference>
<evidence type="ECO:0000313" key="8">
    <source>
        <dbReference type="Proteomes" id="UP000261540"/>
    </source>
</evidence>
<name>A0A3B3RGC4_9TELE</name>
<keyword evidence="2 4" id="KW-0863">Zinc-finger</keyword>
<dbReference type="Gene3D" id="4.10.830.40">
    <property type="match status" value="1"/>
</dbReference>
<evidence type="ECO:0000259" key="6">
    <source>
        <dbReference type="PROSITE" id="PS50119"/>
    </source>
</evidence>
<dbReference type="Gene3D" id="3.30.40.10">
    <property type="entry name" value="Zinc/RING finger domain, C3HC4 (zinc finger)"/>
    <property type="match status" value="1"/>
</dbReference>
<dbReference type="InterPro" id="IPR017907">
    <property type="entry name" value="Znf_RING_CS"/>
</dbReference>
<dbReference type="PROSITE" id="PS00518">
    <property type="entry name" value="ZF_RING_1"/>
    <property type="match status" value="1"/>
</dbReference>
<dbReference type="InterPro" id="IPR051051">
    <property type="entry name" value="E3_ubiq-ligase_TRIM/RNF"/>
</dbReference>
<organism evidence="7 8">
    <name type="scientific">Paramormyrops kingsleyae</name>
    <dbReference type="NCBI Taxonomy" id="1676925"/>
    <lineage>
        <taxon>Eukaryota</taxon>
        <taxon>Metazoa</taxon>
        <taxon>Chordata</taxon>
        <taxon>Craniata</taxon>
        <taxon>Vertebrata</taxon>
        <taxon>Euteleostomi</taxon>
        <taxon>Actinopterygii</taxon>
        <taxon>Neopterygii</taxon>
        <taxon>Teleostei</taxon>
        <taxon>Osteoglossocephala</taxon>
        <taxon>Osteoglossomorpha</taxon>
        <taxon>Osteoglossiformes</taxon>
        <taxon>Mormyridae</taxon>
        <taxon>Paramormyrops</taxon>
    </lineage>
</organism>
<keyword evidence="8" id="KW-1185">Reference proteome</keyword>
<dbReference type="AlphaFoldDB" id="A0A3B3RGC4"/>
<dbReference type="SMART" id="SM00184">
    <property type="entry name" value="RING"/>
    <property type="match status" value="1"/>
</dbReference>
<reference evidence="7" key="2">
    <citation type="submission" date="2025-09" db="UniProtKB">
        <authorList>
            <consortium name="Ensembl"/>
        </authorList>
    </citation>
    <scope>IDENTIFICATION</scope>
</reference>
<feature type="domain" description="RING-type" evidence="5">
    <location>
        <begin position="15"/>
        <end position="58"/>
    </location>
</feature>
<keyword evidence="1" id="KW-0479">Metal-binding</keyword>
<dbReference type="PANTHER" id="PTHR25465:SF5">
    <property type="entry name" value="E3 UBIQUITIN_ISG15 LIGASE TRIM25-RELATED"/>
    <property type="match status" value="1"/>
</dbReference>
<reference evidence="7" key="1">
    <citation type="submission" date="2025-08" db="UniProtKB">
        <authorList>
            <consortium name="Ensembl"/>
        </authorList>
    </citation>
    <scope>IDENTIFICATION</scope>
</reference>
<dbReference type="SMART" id="SM00336">
    <property type="entry name" value="BBOX"/>
    <property type="match status" value="1"/>
</dbReference>
<dbReference type="SUPFAM" id="SSF57845">
    <property type="entry name" value="B-box zinc-binding domain"/>
    <property type="match status" value="1"/>
</dbReference>
<dbReference type="Proteomes" id="UP000261540">
    <property type="component" value="Unplaced"/>
</dbReference>
<evidence type="ECO:0000256" key="4">
    <source>
        <dbReference type="PROSITE-ProRule" id="PRU00024"/>
    </source>
</evidence>
<evidence type="ECO:0000256" key="3">
    <source>
        <dbReference type="ARBA" id="ARBA00022833"/>
    </source>
</evidence>
<dbReference type="PROSITE" id="PS50119">
    <property type="entry name" value="ZF_BBOX"/>
    <property type="match status" value="1"/>
</dbReference>
<dbReference type="Gene3D" id="3.30.160.60">
    <property type="entry name" value="Classic Zinc Finger"/>
    <property type="match status" value="1"/>
</dbReference>
<evidence type="ECO:0000256" key="1">
    <source>
        <dbReference type="ARBA" id="ARBA00022723"/>
    </source>
</evidence>
<dbReference type="CDD" id="cd19769">
    <property type="entry name" value="Bbox2_TRIM16-like"/>
    <property type="match status" value="1"/>
</dbReference>
<dbReference type="SUPFAM" id="SSF57850">
    <property type="entry name" value="RING/U-box"/>
    <property type="match status" value="1"/>
</dbReference>
<accession>A0A3B3RGC4</accession>
<dbReference type="PROSITE" id="PS50089">
    <property type="entry name" value="ZF_RING_2"/>
    <property type="match status" value="1"/>
</dbReference>
<dbReference type="InterPro" id="IPR001841">
    <property type="entry name" value="Znf_RING"/>
</dbReference>
<evidence type="ECO:0000259" key="5">
    <source>
        <dbReference type="PROSITE" id="PS50089"/>
    </source>
</evidence>
<proteinExistence type="predicted"/>
<dbReference type="InterPro" id="IPR013083">
    <property type="entry name" value="Znf_RING/FYVE/PHD"/>
</dbReference>
<dbReference type="Pfam" id="PF00643">
    <property type="entry name" value="zf-B_box"/>
    <property type="match status" value="1"/>
</dbReference>
<evidence type="ECO:0000256" key="2">
    <source>
        <dbReference type="ARBA" id="ARBA00022771"/>
    </source>
</evidence>
<sequence>MADTGNFLNKVQFSCPICLDLLKDPVTIPCGHSYCMSCIKSCWDKEDLLGVYSCPQCRQIFKLRPDLNKSTVLAEVVEKLKKTGLHATTPADHHAGPGDVQCDVCTGRKHKAVKSCLVCLASYCETHLQPHYESPAFKKHKLTDATGRLQDKVCSHHDRPLEVYCRTDQQCICLLCVMDEHRGHDTVSAAAGRTEKQKQQEIAQKEFQKWIQEREKELQEMKKAVHALSWRTARGSSLR</sequence>
<dbReference type="GeneTree" id="ENSGT01150000286899"/>
<dbReference type="Pfam" id="PF15227">
    <property type="entry name" value="zf-C3HC4_4"/>
    <property type="match status" value="1"/>
</dbReference>
<dbReference type="PANTHER" id="PTHR25465">
    <property type="entry name" value="B-BOX DOMAIN CONTAINING"/>
    <property type="match status" value="1"/>
</dbReference>
<keyword evidence="3" id="KW-0862">Zinc</keyword>
<feature type="domain" description="B box-type" evidence="6">
    <location>
        <begin position="149"/>
        <end position="189"/>
    </location>
</feature>
<dbReference type="InterPro" id="IPR000315">
    <property type="entry name" value="Znf_B-box"/>
</dbReference>
<protein>
    <submittedName>
        <fullName evidence="7">Uncharacterized protein</fullName>
    </submittedName>
</protein>
<dbReference type="Ensembl" id="ENSPKIT00000042168.1">
    <property type="protein sequence ID" value="ENSPKIP00000017652.1"/>
    <property type="gene ID" value="ENSPKIG00000003473.1"/>
</dbReference>